<name>A0A1F4TVF5_UNCSA</name>
<dbReference type="SUPFAM" id="SSF140931">
    <property type="entry name" value="Fic-like"/>
    <property type="match status" value="1"/>
</dbReference>
<evidence type="ECO:0000313" key="3">
    <source>
        <dbReference type="Proteomes" id="UP000178951"/>
    </source>
</evidence>
<gene>
    <name evidence="2" type="ORF">A2311_04055</name>
</gene>
<dbReference type="InterPro" id="IPR036597">
    <property type="entry name" value="Fido-like_dom_sf"/>
</dbReference>
<evidence type="ECO:0000313" key="2">
    <source>
        <dbReference type="EMBL" id="OGC36704.1"/>
    </source>
</evidence>
<feature type="domain" description="Fido" evidence="1">
    <location>
        <begin position="195"/>
        <end position="337"/>
    </location>
</feature>
<dbReference type="STRING" id="1802583.A2311_04055"/>
<dbReference type="InterPro" id="IPR003812">
    <property type="entry name" value="Fido"/>
</dbReference>
<dbReference type="Pfam" id="PF13310">
    <property type="entry name" value="Virulence_RhuM"/>
    <property type="match status" value="1"/>
</dbReference>
<proteinExistence type="predicted"/>
<reference evidence="2 3" key="1">
    <citation type="journal article" date="2016" name="Nat. Commun.">
        <title>Thousands of microbial genomes shed light on interconnected biogeochemical processes in an aquifer system.</title>
        <authorList>
            <person name="Anantharaman K."/>
            <person name="Brown C.T."/>
            <person name="Hug L.A."/>
            <person name="Sharon I."/>
            <person name="Castelle C.J."/>
            <person name="Probst A.J."/>
            <person name="Thomas B.C."/>
            <person name="Singh A."/>
            <person name="Wilkins M.J."/>
            <person name="Karaoz U."/>
            <person name="Brodie E.L."/>
            <person name="Williams K.H."/>
            <person name="Hubbard S.S."/>
            <person name="Banfield J.F."/>
        </authorList>
    </citation>
    <scope>NUCLEOTIDE SEQUENCE [LARGE SCALE GENOMIC DNA]</scope>
</reference>
<evidence type="ECO:0000259" key="1">
    <source>
        <dbReference type="PROSITE" id="PS51459"/>
    </source>
</evidence>
<dbReference type="EMBL" id="MEUF01000008">
    <property type="protein sequence ID" value="OGC36704.1"/>
    <property type="molecule type" value="Genomic_DNA"/>
</dbReference>
<dbReference type="Proteomes" id="UP000178951">
    <property type="component" value="Unassembled WGS sequence"/>
</dbReference>
<protein>
    <recommendedName>
        <fullName evidence="1">Fido domain-containing protein</fullName>
    </recommendedName>
</protein>
<dbReference type="PANTHER" id="PTHR35810:SF1">
    <property type="entry name" value="CYTOPLASMIC PROTEIN"/>
    <property type="match status" value="1"/>
</dbReference>
<sequence>MSDKPLINRNQPEIKQDSIVIFKPKGGKKQLDVRLKDNTIWLRQEQIAELFGTKRPAITKHLQNIFHSNELSEKAVCSILERTASDGKRYKTRYYTLDAIISIGYRVNSKRATDFRIWATNVLRKYLTSGYVLNERKLLKQSSDRLFKMQKTINLVCARAALPALRGMEQELFSIIGDYATSLQLLYQYDEKKLFSKGRKRARYRLTYEESIEIIAKIRAELVRKKEASVLFGSEVGDKFKGALGSITQTFDGYELYHSLEEKAAHLLYLIIKDHPFVDGNKRIGSILFIYYLDKNHALFTKTGERAINDTALTALALLIAVSEPKEKDVMISLIMRIIAWPKN</sequence>
<dbReference type="PROSITE" id="PS51459">
    <property type="entry name" value="FIDO"/>
    <property type="match status" value="1"/>
</dbReference>
<comment type="caution">
    <text evidence="2">The sequence shown here is derived from an EMBL/GenBank/DDBJ whole genome shotgun (WGS) entry which is preliminary data.</text>
</comment>
<accession>A0A1F4TVF5</accession>
<dbReference type="PANTHER" id="PTHR35810">
    <property type="entry name" value="CYTOPLASMIC PROTEIN-RELATED"/>
    <property type="match status" value="1"/>
</dbReference>
<dbReference type="InterPro" id="IPR011204">
    <property type="entry name" value="Virulence_RhuM-like"/>
</dbReference>
<dbReference type="Gene3D" id="1.20.120.1870">
    <property type="entry name" value="Fic/DOC protein, Fido domain"/>
    <property type="match status" value="1"/>
</dbReference>
<dbReference type="InterPro" id="IPR053737">
    <property type="entry name" value="Type_II_TA_Toxin"/>
</dbReference>
<dbReference type="AlphaFoldDB" id="A0A1F4TVF5"/>
<dbReference type="Pfam" id="PF02661">
    <property type="entry name" value="Fic"/>
    <property type="match status" value="1"/>
</dbReference>
<organism evidence="2 3">
    <name type="scientific">candidate division WOR-1 bacterium RIFOXYB2_FULL_48_7</name>
    <dbReference type="NCBI Taxonomy" id="1802583"/>
    <lineage>
        <taxon>Bacteria</taxon>
        <taxon>Bacillati</taxon>
        <taxon>Saganbacteria</taxon>
    </lineage>
</organism>